<feature type="region of interest" description="Disordered" evidence="2">
    <location>
        <begin position="296"/>
        <end position="316"/>
    </location>
</feature>
<protein>
    <submittedName>
        <fullName evidence="3">Uncharacterized protein</fullName>
    </submittedName>
</protein>
<comment type="caution">
    <text evidence="3">The sequence shown here is derived from an EMBL/GenBank/DDBJ whole genome shotgun (WGS) entry which is preliminary data.</text>
</comment>
<name>A0A814LGK1_9BILA</name>
<reference evidence="3" key="1">
    <citation type="submission" date="2021-02" db="EMBL/GenBank/DDBJ databases">
        <authorList>
            <person name="Nowell W R."/>
        </authorList>
    </citation>
    <scope>NUCLEOTIDE SEQUENCE</scope>
    <source>
        <strain evidence="3">Ploen Becks lab</strain>
    </source>
</reference>
<evidence type="ECO:0000313" key="3">
    <source>
        <dbReference type="EMBL" id="CAF1064732.1"/>
    </source>
</evidence>
<keyword evidence="1" id="KW-0175">Coiled coil</keyword>
<evidence type="ECO:0000256" key="1">
    <source>
        <dbReference type="SAM" id="Coils"/>
    </source>
</evidence>
<proteinExistence type="predicted"/>
<gene>
    <name evidence="3" type="ORF">OXX778_LOCUS19445</name>
</gene>
<dbReference type="AlphaFoldDB" id="A0A814LGK1"/>
<dbReference type="Proteomes" id="UP000663879">
    <property type="component" value="Unassembled WGS sequence"/>
</dbReference>
<accession>A0A814LGK1</accession>
<organism evidence="3 4">
    <name type="scientific">Brachionus calyciflorus</name>
    <dbReference type="NCBI Taxonomy" id="104777"/>
    <lineage>
        <taxon>Eukaryota</taxon>
        <taxon>Metazoa</taxon>
        <taxon>Spiralia</taxon>
        <taxon>Gnathifera</taxon>
        <taxon>Rotifera</taxon>
        <taxon>Eurotatoria</taxon>
        <taxon>Monogononta</taxon>
        <taxon>Pseudotrocha</taxon>
        <taxon>Ploima</taxon>
        <taxon>Brachionidae</taxon>
        <taxon>Brachionus</taxon>
    </lineage>
</organism>
<feature type="coiled-coil region" evidence="1">
    <location>
        <begin position="229"/>
        <end position="286"/>
    </location>
</feature>
<feature type="compositionally biased region" description="Basic residues" evidence="2">
    <location>
        <begin position="296"/>
        <end position="310"/>
    </location>
</feature>
<evidence type="ECO:0000256" key="2">
    <source>
        <dbReference type="SAM" id="MobiDB-lite"/>
    </source>
</evidence>
<dbReference type="OrthoDB" id="10422707at2759"/>
<sequence length="382" mass="44364">MSILNDFNILAKIDNNKTIVTPNEFIFKLKEANAISSIDYDKLKNILNDKNVIGPSKEWIDQEKDKQFQNLFKTLWPNIYSSINPPAPKPINELIAELEQKRVISELIAKQDLERHKASLNHDSLSSNYSNVYASKYNDTLNICINGLSTSSPKIEIKTNQPIAPPQEPRKSESSYPNLGSSYDFTYKTSKYLDKIVNSPYNPEDLTKETELLKSIQESQEKLKFSQKLEKTNDLVDDIIDKVKVLQNEMKKKSASFKLMNDLEALKKEHEDAERKKELMSLLEKELDRKKYCHLNPHHNHHHHHHHHRKETVDSDSDLEFDVTYRPRSTSLKNSKVSFSLPTTSSQIRRKKSVERLNRSKLNVKPKVDCWNCNCSHDTNIY</sequence>
<dbReference type="EMBL" id="CAJNOC010005886">
    <property type="protein sequence ID" value="CAF1064732.1"/>
    <property type="molecule type" value="Genomic_DNA"/>
</dbReference>
<evidence type="ECO:0000313" key="4">
    <source>
        <dbReference type="Proteomes" id="UP000663879"/>
    </source>
</evidence>
<keyword evidence="4" id="KW-1185">Reference proteome</keyword>
<feature type="region of interest" description="Disordered" evidence="2">
    <location>
        <begin position="159"/>
        <end position="178"/>
    </location>
</feature>